<dbReference type="GO" id="GO:0008236">
    <property type="term" value="F:serine-type peptidase activity"/>
    <property type="evidence" value="ECO:0007669"/>
    <property type="project" value="InterPro"/>
</dbReference>
<dbReference type="RefSeq" id="WP_168608899.1">
    <property type="nucleotide sequence ID" value="NZ_JAAZQD010000002.1"/>
</dbReference>
<feature type="signal peptide" evidence="1">
    <location>
        <begin position="1"/>
        <end position="25"/>
    </location>
</feature>
<dbReference type="GO" id="GO:0006508">
    <property type="term" value="P:proteolysis"/>
    <property type="evidence" value="ECO:0007669"/>
    <property type="project" value="InterPro"/>
</dbReference>
<feature type="chain" id="PRO_5032809380" evidence="1">
    <location>
        <begin position="26"/>
        <end position="793"/>
    </location>
</feature>
<dbReference type="InterPro" id="IPR029058">
    <property type="entry name" value="AB_hydrolase_fold"/>
</dbReference>
<dbReference type="Gene3D" id="2.140.10.30">
    <property type="entry name" value="Dipeptidylpeptidase IV, N-terminal domain"/>
    <property type="match status" value="1"/>
</dbReference>
<evidence type="ECO:0000313" key="4">
    <source>
        <dbReference type="EMBL" id="NKZ38652.1"/>
    </source>
</evidence>
<dbReference type="SUPFAM" id="SSF53474">
    <property type="entry name" value="alpha/beta-Hydrolases"/>
    <property type="match status" value="1"/>
</dbReference>
<comment type="caution">
    <text evidence="4">The sequence shown here is derived from an EMBL/GenBank/DDBJ whole genome shotgun (WGS) entry which is preliminary data.</text>
</comment>
<keyword evidence="1" id="KW-0732">Signal</keyword>
<feature type="domain" description="Dipeptidylpeptidase IV N-terminal" evidence="3">
    <location>
        <begin position="164"/>
        <end position="483"/>
    </location>
</feature>
<evidence type="ECO:0000313" key="5">
    <source>
        <dbReference type="Proteomes" id="UP000541636"/>
    </source>
</evidence>
<evidence type="ECO:0000256" key="1">
    <source>
        <dbReference type="SAM" id="SignalP"/>
    </source>
</evidence>
<dbReference type="Pfam" id="PF00930">
    <property type="entry name" value="DPPIV_N"/>
    <property type="match status" value="1"/>
</dbReference>
<dbReference type="Gene3D" id="3.40.50.1820">
    <property type="entry name" value="alpha/beta hydrolase"/>
    <property type="match status" value="1"/>
</dbReference>
<organism evidence="4 5">
    <name type="scientific">Oleiagrimonas citrea</name>
    <dbReference type="NCBI Taxonomy" id="1665687"/>
    <lineage>
        <taxon>Bacteria</taxon>
        <taxon>Pseudomonadati</taxon>
        <taxon>Pseudomonadota</taxon>
        <taxon>Gammaproteobacteria</taxon>
        <taxon>Lysobacterales</taxon>
        <taxon>Rhodanobacteraceae</taxon>
        <taxon>Oleiagrimonas</taxon>
    </lineage>
</organism>
<dbReference type="PROSITE" id="PS51257">
    <property type="entry name" value="PROKAR_LIPOPROTEIN"/>
    <property type="match status" value="1"/>
</dbReference>
<keyword evidence="5" id="KW-1185">Reference proteome</keyword>
<dbReference type="AlphaFoldDB" id="A0A846ZLG2"/>
<dbReference type="EMBL" id="JAAZQD010000002">
    <property type="protein sequence ID" value="NKZ38652.1"/>
    <property type="molecule type" value="Genomic_DNA"/>
</dbReference>
<name>A0A846ZLG2_9GAMM</name>
<dbReference type="InterPro" id="IPR002469">
    <property type="entry name" value="Peptidase_S9B_N"/>
</dbReference>
<protein>
    <submittedName>
        <fullName evidence="4">Prolyl oligopeptidase family serine peptidase</fullName>
    </submittedName>
</protein>
<gene>
    <name evidence="4" type="ORF">HF690_06730</name>
</gene>
<dbReference type="InterPro" id="IPR001375">
    <property type="entry name" value="Peptidase_S9_cat"/>
</dbReference>
<evidence type="ECO:0000259" key="3">
    <source>
        <dbReference type="Pfam" id="PF00930"/>
    </source>
</evidence>
<accession>A0A846ZLG2</accession>
<evidence type="ECO:0000259" key="2">
    <source>
        <dbReference type="Pfam" id="PF00326"/>
    </source>
</evidence>
<dbReference type="Proteomes" id="UP000541636">
    <property type="component" value="Unassembled WGS sequence"/>
</dbReference>
<proteinExistence type="predicted"/>
<dbReference type="SUPFAM" id="SSF82171">
    <property type="entry name" value="DPP6 N-terminal domain-like"/>
    <property type="match status" value="1"/>
</dbReference>
<reference evidence="4 5" key="1">
    <citation type="journal article" date="2017" name="Int. J. Syst. Evol. Microbiol.">
        <title>Oleiagrimonas citrea sp. nov., a marine bacterium isolated from tidal flat sediment and emended description of the genus Oleiagrimonas Fang et al. 2015 and Oleiagrimonas soli.</title>
        <authorList>
            <person name="Yang S.H."/>
            <person name="Seo H.S."/>
            <person name="Seong C.N."/>
            <person name="Kwon K.K."/>
        </authorList>
    </citation>
    <scope>NUCLEOTIDE SEQUENCE [LARGE SCALE GENOMIC DNA]</scope>
    <source>
        <strain evidence="4 5">MEBiC09124</strain>
    </source>
</reference>
<dbReference type="PANTHER" id="PTHR11731">
    <property type="entry name" value="PROTEASE FAMILY S9B,C DIPEPTIDYL-PEPTIDASE IV-RELATED"/>
    <property type="match status" value="1"/>
</dbReference>
<dbReference type="Pfam" id="PF00326">
    <property type="entry name" value="Peptidase_S9"/>
    <property type="match status" value="1"/>
</dbReference>
<dbReference type="InterPro" id="IPR050278">
    <property type="entry name" value="Serine_Prot_S9B/DPPIV"/>
</dbReference>
<feature type="domain" description="Peptidase S9 prolyl oligopeptidase catalytic" evidence="2">
    <location>
        <begin position="573"/>
        <end position="771"/>
    </location>
</feature>
<sequence length="793" mass="88772">MHSLNRTSRTLLGLGLALACTAAAAQGRTLNAKDYAQAAQALSIHTNPLIDHDVSGVHWQNDHVVLYREQTGGKTAYMRMDAATGKARVAFDPAQLATRLAAASGKPVDAGHLPVRDWSFGQDGRLQVSAFGGWYACGLGARDVCVKGRAVRTEASRKKMSATRDEPGVLSPDGTKEVFVRRWNLWVRDLKTGDEFPLTTDGVKNFGYATDNAGWLHSNGAIVRWSPDSTHVVTYQQDQRKVGDMYTLRTQVGHPKLNAWKYPLPGDKHVFMIEPVVIDVDTHKMVRVKMKPQQRLSSLCDDIDCNRDGSWDDVKWAPDGKSFAIVTTSRDRHHEWYHVVNAANGDVRTVFEDSVKTFYESGHGMVNWQYLPASDQAIWFSERTNWGNLYLRDLKTGKELHAITTGEGNVTQVRHVDRKNRELWFVGVGRTSGVNPYYRQFWKVSLDGGKPVLLTPEDADHDITMSKDGTYFVDRYSTPTTPPVTVLRSSADGHVIATIAKTDISRLKAAGWVPPVPFTVKARDGKTTLYGMMFKPANFDPHKKYPIVDYIYPGPQTGSVRGRSFLASRGDNQALADLGFVVIALDGMGTPWRSKSFHTTWYGDMGDNTLPDQVAGIKELAKRYPWIDLSRVGIWGHSGGGNATADALFRYPDFFKVGWAESGNHDNRNYENDWGEKYQGLLVKHKDGTTNYDNQANQDIAKNLKGHLMLVHGSIDDNVPTGETLLVVDALIKANKNFDMLIIPNVHHGYGLTGTMYAMRRRWDYFVKHLAGDTPPPAFHFELPEWMKKMRHH</sequence>
<dbReference type="PANTHER" id="PTHR11731:SF118">
    <property type="entry name" value="BLR1971 PROTEIN"/>
    <property type="match status" value="1"/>
</dbReference>